<gene>
    <name evidence="20" type="ORF">ADM99_01000</name>
</gene>
<keyword evidence="5" id="KW-0808">Transferase</keyword>
<evidence type="ECO:0000256" key="16">
    <source>
        <dbReference type="PIRSR" id="PIRSR600829-2"/>
    </source>
</evidence>
<feature type="binding site" evidence="17">
    <location>
        <begin position="82"/>
        <end position="84"/>
    </location>
    <ligand>
        <name>ATP</name>
        <dbReference type="ChEBI" id="CHEBI:30616"/>
    </ligand>
</feature>
<proteinExistence type="inferred from homology"/>
<dbReference type="GO" id="GO:0005886">
    <property type="term" value="C:plasma membrane"/>
    <property type="evidence" value="ECO:0007669"/>
    <property type="project" value="UniProtKB-SubCell"/>
</dbReference>
<keyword evidence="21" id="KW-1185">Reference proteome</keyword>
<dbReference type="InterPro" id="IPR036945">
    <property type="entry name" value="DAGK_sf"/>
</dbReference>
<name>A0A0P6X4H2_9CHLR</name>
<keyword evidence="8" id="KW-0418">Kinase</keyword>
<dbReference type="EMBL" id="LGCK01000002">
    <property type="protein sequence ID" value="KPL74792.1"/>
    <property type="molecule type" value="Genomic_DNA"/>
</dbReference>
<sequence length="123" mass="13219">MDFFISRIHSFGHAFCGLGYVLRTQKNAYIHSLATILVICIALWLRIPASDFAILILTIGTVWTAEFINTSLEAVVDLASPEKHPLAKVGKDVGAAAVLIAAMSSVIIGLIILGPALLRKLGY</sequence>
<organism evidence="20 21">
    <name type="scientific">Leptolinea tardivitalis</name>
    <dbReference type="NCBI Taxonomy" id="229920"/>
    <lineage>
        <taxon>Bacteria</taxon>
        <taxon>Bacillati</taxon>
        <taxon>Chloroflexota</taxon>
        <taxon>Anaerolineae</taxon>
        <taxon>Anaerolineales</taxon>
        <taxon>Anaerolineaceae</taxon>
        <taxon>Leptolinea</taxon>
    </lineage>
</organism>
<dbReference type="InterPro" id="IPR033717">
    <property type="entry name" value="UDPK"/>
</dbReference>
<evidence type="ECO:0000256" key="7">
    <source>
        <dbReference type="ARBA" id="ARBA00022741"/>
    </source>
</evidence>
<dbReference type="GO" id="GO:0008654">
    <property type="term" value="P:phospholipid biosynthetic process"/>
    <property type="evidence" value="ECO:0007669"/>
    <property type="project" value="UniProtKB-KW"/>
</dbReference>
<dbReference type="PANTHER" id="PTHR34299">
    <property type="entry name" value="DIACYLGLYCEROL KINASE"/>
    <property type="match status" value="1"/>
</dbReference>
<keyword evidence="4" id="KW-0444">Lipid biosynthesis</keyword>
<evidence type="ECO:0000256" key="10">
    <source>
        <dbReference type="ARBA" id="ARBA00022989"/>
    </source>
</evidence>
<dbReference type="OrthoDB" id="9789934at2"/>
<evidence type="ECO:0000256" key="13">
    <source>
        <dbReference type="ARBA" id="ARBA00023209"/>
    </source>
</evidence>
<evidence type="ECO:0008006" key="22">
    <source>
        <dbReference type="Google" id="ProtNLM"/>
    </source>
</evidence>
<reference evidence="20 21" key="1">
    <citation type="submission" date="2015-07" db="EMBL/GenBank/DDBJ databases">
        <title>Genome sequence of Leptolinea tardivitalis DSM 16556.</title>
        <authorList>
            <person name="Hemp J."/>
            <person name="Ward L.M."/>
            <person name="Pace L.A."/>
            <person name="Fischer W.W."/>
        </authorList>
    </citation>
    <scope>NUCLEOTIDE SEQUENCE [LARGE SCALE GENOMIC DNA]</scope>
    <source>
        <strain evidence="20 21">YMTK-2</strain>
    </source>
</reference>
<comment type="caution">
    <text evidence="20">The sequence shown here is derived from an EMBL/GenBank/DDBJ whole genome shotgun (WGS) entry which is preliminary data.</text>
</comment>
<keyword evidence="7 17" id="KW-0547">Nucleotide-binding</keyword>
<dbReference type="GO" id="GO:0016301">
    <property type="term" value="F:kinase activity"/>
    <property type="evidence" value="ECO:0007669"/>
    <property type="project" value="UniProtKB-KW"/>
</dbReference>
<dbReference type="PANTHER" id="PTHR34299:SF1">
    <property type="entry name" value="DIACYLGLYCEROL KINASE"/>
    <property type="match status" value="1"/>
</dbReference>
<evidence type="ECO:0000256" key="1">
    <source>
        <dbReference type="ARBA" id="ARBA00004651"/>
    </source>
</evidence>
<accession>A0A0P6X4H2</accession>
<protein>
    <recommendedName>
        <fullName evidence="22">Diacylglycerol kinase</fullName>
    </recommendedName>
</protein>
<dbReference type="PROSITE" id="PS01069">
    <property type="entry name" value="DAGK_PROKAR"/>
    <property type="match status" value="1"/>
</dbReference>
<dbReference type="CDD" id="cd14265">
    <property type="entry name" value="UDPK_IM_like"/>
    <property type="match status" value="1"/>
</dbReference>
<keyword evidence="12 19" id="KW-0472">Membrane</keyword>
<evidence type="ECO:0000256" key="9">
    <source>
        <dbReference type="ARBA" id="ARBA00022840"/>
    </source>
</evidence>
<keyword evidence="18" id="KW-0460">Magnesium</keyword>
<keyword evidence="9 17" id="KW-0067">ATP-binding</keyword>
<keyword evidence="11" id="KW-0443">Lipid metabolism</keyword>
<evidence type="ECO:0000256" key="19">
    <source>
        <dbReference type="SAM" id="Phobius"/>
    </source>
</evidence>
<feature type="binding site" evidence="17">
    <location>
        <position position="73"/>
    </location>
    <ligand>
        <name>ATP</name>
        <dbReference type="ChEBI" id="CHEBI:30616"/>
    </ligand>
</feature>
<dbReference type="Gene3D" id="1.10.287.3610">
    <property type="match status" value="1"/>
</dbReference>
<evidence type="ECO:0000256" key="8">
    <source>
        <dbReference type="ARBA" id="ARBA00022777"/>
    </source>
</evidence>
<evidence type="ECO:0000256" key="11">
    <source>
        <dbReference type="ARBA" id="ARBA00023098"/>
    </source>
</evidence>
<dbReference type="AlphaFoldDB" id="A0A0P6X4H2"/>
<evidence type="ECO:0000256" key="2">
    <source>
        <dbReference type="ARBA" id="ARBA00005967"/>
    </source>
</evidence>
<evidence type="ECO:0000256" key="4">
    <source>
        <dbReference type="ARBA" id="ARBA00022516"/>
    </source>
</evidence>
<keyword evidence="10 19" id="KW-1133">Transmembrane helix</keyword>
<dbReference type="GO" id="GO:0046872">
    <property type="term" value="F:metal ion binding"/>
    <property type="evidence" value="ECO:0007669"/>
    <property type="project" value="UniProtKB-KW"/>
</dbReference>
<feature type="binding site" evidence="16">
    <location>
        <position position="66"/>
    </location>
    <ligand>
        <name>substrate</name>
    </ligand>
</feature>
<feature type="binding site" evidence="18">
    <location>
        <position position="73"/>
    </location>
    <ligand>
        <name>a divalent metal cation</name>
        <dbReference type="ChEBI" id="CHEBI:60240"/>
    </ligand>
</feature>
<feature type="active site" description="Proton acceptor" evidence="15">
    <location>
        <position position="66"/>
    </location>
</feature>
<keyword evidence="6 19" id="KW-0812">Transmembrane</keyword>
<evidence type="ECO:0000313" key="21">
    <source>
        <dbReference type="Proteomes" id="UP000050430"/>
    </source>
</evidence>
<comment type="subcellular location">
    <subcellularLocation>
        <location evidence="1">Cell membrane</location>
        <topology evidence="1">Multi-pass membrane protein</topology>
    </subcellularLocation>
</comment>
<feature type="transmembrane region" description="Helical" evidence="19">
    <location>
        <begin position="28"/>
        <end position="45"/>
    </location>
</feature>
<evidence type="ECO:0000256" key="12">
    <source>
        <dbReference type="ARBA" id="ARBA00023136"/>
    </source>
</evidence>
<keyword evidence="18" id="KW-0479">Metal-binding</keyword>
<dbReference type="GO" id="GO:0005524">
    <property type="term" value="F:ATP binding"/>
    <property type="evidence" value="ECO:0007669"/>
    <property type="project" value="UniProtKB-KW"/>
</dbReference>
<comment type="cofactor">
    <cofactor evidence="18">
        <name>Mg(2+)</name>
        <dbReference type="ChEBI" id="CHEBI:18420"/>
    </cofactor>
    <text evidence="18">Mn(2+), Zn(2+), Cd(2+) and Co(2+) support activity to lesser extents.</text>
</comment>
<evidence type="ECO:0000256" key="17">
    <source>
        <dbReference type="PIRSR" id="PIRSR600829-3"/>
    </source>
</evidence>
<keyword evidence="13" id="KW-0594">Phospholipid biosynthesis</keyword>
<dbReference type="Pfam" id="PF01219">
    <property type="entry name" value="DAGK_prokar"/>
    <property type="match status" value="1"/>
</dbReference>
<feature type="transmembrane region" description="Helical" evidence="19">
    <location>
        <begin position="96"/>
        <end position="118"/>
    </location>
</feature>
<evidence type="ECO:0000256" key="6">
    <source>
        <dbReference type="ARBA" id="ARBA00022692"/>
    </source>
</evidence>
<dbReference type="InterPro" id="IPR000829">
    <property type="entry name" value="DAGK"/>
</dbReference>
<comment type="similarity">
    <text evidence="2">Belongs to the bacterial diacylglycerol kinase family.</text>
</comment>
<dbReference type="Proteomes" id="UP000050430">
    <property type="component" value="Unassembled WGS sequence"/>
</dbReference>
<evidence type="ECO:0000256" key="18">
    <source>
        <dbReference type="PIRSR" id="PIRSR600829-4"/>
    </source>
</evidence>
<keyword evidence="14" id="KW-1208">Phospholipid metabolism</keyword>
<keyword evidence="3" id="KW-1003">Cell membrane</keyword>
<evidence type="ECO:0000256" key="15">
    <source>
        <dbReference type="PIRSR" id="PIRSR600829-1"/>
    </source>
</evidence>
<evidence type="ECO:0000256" key="3">
    <source>
        <dbReference type="ARBA" id="ARBA00022475"/>
    </source>
</evidence>
<evidence type="ECO:0000313" key="20">
    <source>
        <dbReference type="EMBL" id="KPL74792.1"/>
    </source>
</evidence>
<evidence type="ECO:0000256" key="5">
    <source>
        <dbReference type="ARBA" id="ARBA00022679"/>
    </source>
</evidence>
<evidence type="ECO:0000256" key="14">
    <source>
        <dbReference type="ARBA" id="ARBA00023264"/>
    </source>
</evidence>
<feature type="binding site" evidence="17">
    <location>
        <begin position="91"/>
        <end position="92"/>
    </location>
    <ligand>
        <name>ATP</name>
        <dbReference type="ChEBI" id="CHEBI:30616"/>
    </ligand>
</feature>
<feature type="transmembrane region" description="Helical" evidence="19">
    <location>
        <begin position="52"/>
        <end position="76"/>
    </location>
</feature>
<dbReference type="STRING" id="229920.ADM99_01000"/>